<proteinExistence type="predicted"/>
<dbReference type="AlphaFoldDB" id="E8R928"/>
<name>E8R928_DESM0</name>
<dbReference type="EMBL" id="CP002363">
    <property type="protein sequence ID" value="ADV65004.1"/>
    <property type="molecule type" value="Genomic_DNA"/>
</dbReference>
<organism evidence="1 2">
    <name type="scientific">Desulfurococcus mucosus (strain ATCC 35584 / DSM 2162 / JCM 9187 / O7/1)</name>
    <dbReference type="NCBI Taxonomy" id="765177"/>
    <lineage>
        <taxon>Archaea</taxon>
        <taxon>Thermoproteota</taxon>
        <taxon>Thermoprotei</taxon>
        <taxon>Desulfurococcales</taxon>
        <taxon>Desulfurococcaceae</taxon>
        <taxon>Desulfurococcus</taxon>
    </lineage>
</organism>
<evidence type="ECO:0000313" key="2">
    <source>
        <dbReference type="Proteomes" id="UP000001068"/>
    </source>
</evidence>
<dbReference type="STRING" id="765177.Desmu_0697"/>
<gene>
    <name evidence="1" type="ordered locus">Desmu_0697</name>
</gene>
<dbReference type="eggNOG" id="arCOG03142">
    <property type="taxonomic scope" value="Archaea"/>
</dbReference>
<reference evidence="1 2" key="2">
    <citation type="journal article" date="2011" name="Stand. Genomic Sci.">
        <title>Complete genome sequence of Desulfurococcus mucosus type strain (O7/1).</title>
        <authorList>
            <person name="Wirth R."/>
            <person name="Chertkov O."/>
            <person name="Held B."/>
            <person name="Lapidus A."/>
            <person name="Nolan M."/>
            <person name="Lucas S."/>
            <person name="Hammon N."/>
            <person name="Deshpande S."/>
            <person name="Cheng J.F."/>
            <person name="Tapia R."/>
            <person name="Han C."/>
            <person name="Goodwin L."/>
            <person name="Pitluck S."/>
            <person name="Liolios K."/>
            <person name="Ioanna P."/>
            <person name="Ivanova N."/>
            <person name="Mavromatis K."/>
            <person name="Mikhailova N."/>
            <person name="Pati A."/>
            <person name="Chen A."/>
            <person name="Palaniappan K."/>
            <person name="Land M."/>
            <person name="Hauser L."/>
            <person name="Chang Y.J."/>
            <person name="Jeffries C.D."/>
            <person name="Bilek Y."/>
            <person name="Hader T."/>
            <person name="Rohde M."/>
            <person name="Spring S."/>
            <person name="Sikorski J."/>
            <person name="Goker M."/>
            <person name="Woyke T."/>
            <person name="Bristow J."/>
            <person name="Eisen J.A."/>
            <person name="Markowitz V."/>
            <person name="Hugenholtz P."/>
            <person name="Kyrpides N.C."/>
            <person name="Klenk H.P."/>
        </authorList>
    </citation>
    <scope>NUCLEOTIDE SEQUENCE [LARGE SCALE GENOMIC DNA]</scope>
    <source>
        <strain evidence="2">ATCC 35584 / DSM 2162 / JCM 9187 / O7/1</strain>
    </source>
</reference>
<sequence length="214" mass="24663" precursor="true">MQKRPLVIAVYEPRWFLKVLAVLRERNVSFSHYYSRDEVPYGSVFYTDYTVFLEEVSDRRDVVVFYDPSRDCRVLEKAILATRLKTGYRELVLGVDPGRRLGYIVIGDGEYVEHGTGDYIDVVNMANYLRECMPADRVIVRVGSRHRGVELASMLRRDTGLRVEIVDEDATTPGSVSIDEARVLGERLRRVKPFREKDVYAAFKIAMMKGVEVE</sequence>
<dbReference type="Proteomes" id="UP000001068">
    <property type="component" value="Chromosome"/>
</dbReference>
<dbReference type="RefSeq" id="WP_013562226.1">
    <property type="nucleotide sequence ID" value="NC_014961.1"/>
</dbReference>
<dbReference type="HOGENOM" id="CLU_1280843_0_0_2"/>
<dbReference type="GeneID" id="10153392"/>
<keyword evidence="2" id="KW-1185">Reference proteome</keyword>
<dbReference type="KEGG" id="dmu:Desmu_0697"/>
<protein>
    <submittedName>
        <fullName evidence="1">Uncharacterized protein</fullName>
    </submittedName>
</protein>
<accession>E8R928</accession>
<reference evidence="2" key="1">
    <citation type="submission" date="2010-11" db="EMBL/GenBank/DDBJ databases">
        <title>The complete genome of Desulfurococcus mucosus DSM 2162.</title>
        <authorList>
            <consortium name="US DOE Joint Genome Institute (JGI-PGF)"/>
            <person name="Lucas S."/>
            <person name="Copeland A."/>
            <person name="Lapidus A."/>
            <person name="Bruce D."/>
            <person name="Goodwin L."/>
            <person name="Pitluck S."/>
            <person name="Kyrpides N."/>
            <person name="Mavromatis K."/>
            <person name="Pagani I."/>
            <person name="Ivanova N."/>
            <person name="Ovchinnikova G."/>
            <person name="Chertkov O."/>
            <person name="Held B."/>
            <person name="Brettin T."/>
            <person name="Detter J.C."/>
            <person name="Tapia R."/>
            <person name="Han C."/>
            <person name="Land M."/>
            <person name="Hauser L."/>
            <person name="Markowitz V."/>
            <person name="Cheng J.-F."/>
            <person name="Hugenholtz P."/>
            <person name="Woyke T."/>
            <person name="Wu D."/>
            <person name="Wirth R."/>
            <person name="Bilek Y."/>
            <person name="Hader T."/>
            <person name="Klenk H.-P."/>
            <person name="Eisen J.A."/>
        </authorList>
    </citation>
    <scope>NUCLEOTIDE SEQUENCE [LARGE SCALE GENOMIC DNA]</scope>
    <source>
        <strain evidence="2">ATCC 35584 / DSM 2162 / JCM 9187 / O7/1</strain>
    </source>
</reference>
<evidence type="ECO:0000313" key="1">
    <source>
        <dbReference type="EMBL" id="ADV65004.1"/>
    </source>
</evidence>
<dbReference type="OrthoDB" id="17710at2157"/>